<proteinExistence type="predicted"/>
<keyword evidence="6" id="KW-0808">Transferase</keyword>
<dbReference type="Gene3D" id="3.40.50.2000">
    <property type="entry name" value="Glycogen Phosphorylase B"/>
    <property type="match status" value="1"/>
</dbReference>
<dbReference type="EC" id="2.4.1.142" evidence="3"/>
<evidence type="ECO:0000256" key="7">
    <source>
        <dbReference type="ARBA" id="ARBA00022692"/>
    </source>
</evidence>
<dbReference type="AlphaFoldDB" id="A0A9P8CHS0"/>
<evidence type="ECO:0000256" key="5">
    <source>
        <dbReference type="ARBA" id="ARBA00022676"/>
    </source>
</evidence>
<gene>
    <name evidence="14" type="ORF">BJ878DRAFT_500120</name>
</gene>
<dbReference type="SUPFAM" id="SSF53756">
    <property type="entry name" value="UDP-Glycosyltransferase/glycogen phosphorylase"/>
    <property type="match status" value="1"/>
</dbReference>
<feature type="region of interest" description="Disordered" evidence="12">
    <location>
        <begin position="493"/>
        <end position="521"/>
    </location>
</feature>
<dbReference type="Pfam" id="PF13692">
    <property type="entry name" value="Glyco_trans_1_4"/>
    <property type="match status" value="1"/>
</dbReference>
<evidence type="ECO:0000256" key="8">
    <source>
        <dbReference type="ARBA" id="ARBA00022824"/>
    </source>
</evidence>
<evidence type="ECO:0000256" key="6">
    <source>
        <dbReference type="ARBA" id="ARBA00022679"/>
    </source>
</evidence>
<dbReference type="GO" id="GO:0005789">
    <property type="term" value="C:endoplasmic reticulum membrane"/>
    <property type="evidence" value="ECO:0007669"/>
    <property type="project" value="UniProtKB-SubCell"/>
</dbReference>
<evidence type="ECO:0000256" key="9">
    <source>
        <dbReference type="ARBA" id="ARBA00022989"/>
    </source>
</evidence>
<evidence type="ECO:0000256" key="12">
    <source>
        <dbReference type="SAM" id="MobiDB-lite"/>
    </source>
</evidence>
<evidence type="ECO:0000256" key="11">
    <source>
        <dbReference type="ARBA" id="ARBA00024899"/>
    </source>
</evidence>
<dbReference type="InterPro" id="IPR026051">
    <property type="entry name" value="ALG1-like"/>
</dbReference>
<evidence type="ECO:0000256" key="2">
    <source>
        <dbReference type="ARBA" id="ARBA00004922"/>
    </source>
</evidence>
<evidence type="ECO:0000313" key="14">
    <source>
        <dbReference type="EMBL" id="KAG9245761.1"/>
    </source>
</evidence>
<dbReference type="FunFam" id="3.40.50.2000:FF:000162">
    <property type="entry name" value="Beta-1,4-mannosyltransferase (Alg1), putative"/>
    <property type="match status" value="1"/>
</dbReference>
<evidence type="ECO:0000256" key="1">
    <source>
        <dbReference type="ARBA" id="ARBA00004389"/>
    </source>
</evidence>
<comment type="function">
    <text evidence="11">Participates in the formation of the lipid-linked precursor oligosaccharide for N-glycosylation. Involved in assembling the dolichol-pyrophosphate-GlcNAc(2)-Man(5) intermediate on the cytoplasmic surface of the ER.</text>
</comment>
<comment type="caution">
    <text evidence="14">The sequence shown here is derived from an EMBL/GenBank/DDBJ whole genome shotgun (WGS) entry which is preliminary data.</text>
</comment>
<comment type="subcellular location">
    <subcellularLocation>
        <location evidence="1">Endoplasmic reticulum membrane</location>
        <topology evidence="1">Single-pass membrane protein</topology>
    </subcellularLocation>
</comment>
<feature type="transmembrane region" description="Helical" evidence="13">
    <location>
        <begin position="117"/>
        <end position="136"/>
    </location>
</feature>
<dbReference type="PANTHER" id="PTHR13036:SF0">
    <property type="entry name" value="CHITOBIOSYLDIPHOSPHODOLICHOL BETA-MANNOSYLTRANSFERASE"/>
    <property type="match status" value="1"/>
</dbReference>
<comment type="pathway">
    <text evidence="2">Protein modification; protein glycosylation.</text>
</comment>
<feature type="transmembrane region" description="Helical" evidence="13">
    <location>
        <begin position="15"/>
        <end position="32"/>
    </location>
</feature>
<name>A0A9P8CHS0_9HELO</name>
<dbReference type="PANTHER" id="PTHR13036">
    <property type="entry name" value="BETA1,4 MANNOSYLTRANSFERASE"/>
    <property type="match status" value="1"/>
</dbReference>
<protein>
    <recommendedName>
        <fullName evidence="4">Chitobiosyldiphosphodolichol beta-mannosyltransferase</fullName>
        <ecNumber evidence="3">2.4.1.142</ecNumber>
    </recommendedName>
</protein>
<evidence type="ECO:0000256" key="4">
    <source>
        <dbReference type="ARBA" id="ARBA00015841"/>
    </source>
</evidence>
<keyword evidence="9 13" id="KW-1133">Transmembrane helix</keyword>
<accession>A0A9P8CHS0</accession>
<dbReference type="EMBL" id="MU253832">
    <property type="protein sequence ID" value="KAG9245761.1"/>
    <property type="molecule type" value="Genomic_DNA"/>
</dbReference>
<keyword evidence="7 13" id="KW-0812">Transmembrane</keyword>
<organism evidence="14 15">
    <name type="scientific">Calycina marina</name>
    <dbReference type="NCBI Taxonomy" id="1763456"/>
    <lineage>
        <taxon>Eukaryota</taxon>
        <taxon>Fungi</taxon>
        <taxon>Dikarya</taxon>
        <taxon>Ascomycota</taxon>
        <taxon>Pezizomycotina</taxon>
        <taxon>Leotiomycetes</taxon>
        <taxon>Helotiales</taxon>
        <taxon>Pezizellaceae</taxon>
        <taxon>Calycina</taxon>
    </lineage>
</organism>
<keyword evidence="15" id="KW-1185">Reference proteome</keyword>
<dbReference type="Proteomes" id="UP000887226">
    <property type="component" value="Unassembled WGS sequence"/>
</dbReference>
<keyword evidence="8" id="KW-0256">Endoplasmic reticulum</keyword>
<evidence type="ECO:0000256" key="3">
    <source>
        <dbReference type="ARBA" id="ARBA00012611"/>
    </source>
</evidence>
<keyword evidence="10 13" id="KW-0472">Membrane</keyword>
<keyword evidence="5" id="KW-0328">Glycosyltransferase</keyword>
<feature type="compositionally biased region" description="Polar residues" evidence="12">
    <location>
        <begin position="501"/>
        <end position="521"/>
    </location>
</feature>
<dbReference type="OrthoDB" id="614844at2759"/>
<evidence type="ECO:0000256" key="10">
    <source>
        <dbReference type="ARBA" id="ARBA00023136"/>
    </source>
</evidence>
<evidence type="ECO:0000256" key="13">
    <source>
        <dbReference type="SAM" id="Phobius"/>
    </source>
</evidence>
<dbReference type="GO" id="GO:0004578">
    <property type="term" value="F:chitobiosyldiphosphodolichol beta-mannosyltransferase activity"/>
    <property type="evidence" value="ECO:0007669"/>
    <property type="project" value="UniProtKB-EC"/>
</dbReference>
<evidence type="ECO:0000313" key="15">
    <source>
        <dbReference type="Proteomes" id="UP000887226"/>
    </source>
</evidence>
<sequence>MSFSRRFLPEETLDANAQVFSFVLLLLAVYFLRPVRYKPAITTEGSQDDISVQVVVLGDIGRSPRMQYHAISISRLPGRVDLVGYNESAVHPDVASNSRITTVPLPIPPLILRSRKLPFVVVGPLKALWQALTLLYTLAYTTKPAKWMLVQNPPSIPTLLLAIFVCYLRGTQLIVDWHNYGWSILASTRGPKHLFVKISKLYETLLGRWGPTLSLTVTDAMKTQLRNKPYGYKNMLAVHDRPSSLFQPLTDEKARLSFLQRIPETAEAAADILDGKTRLLISSTSWTPDEDFSLLLDGLCSYSASSKTLPPILAIITGKGPQKQMYLDRINTLASTGRLRNVKISTAWLSMEDYATLLACADLGVCLHMSSSGVDLPMKVVDMFGAGLPVVGYGSYASWSELVTDGVNGRSFETPKDLALALETLFSENDGRQLAKLRSGAMKEGSRRWDDEWQPVETILRLWDTMEIELRSLLNTLPPEELKKELHQISLSRNKKDNGDVASSQVGANSTTRSRNIQRQS</sequence>
<reference evidence="14" key="1">
    <citation type="journal article" date="2021" name="IMA Fungus">
        <title>Genomic characterization of three marine fungi, including Emericellopsis atlantica sp. nov. with signatures of a generalist lifestyle and marine biomass degradation.</title>
        <authorList>
            <person name="Hagestad O.C."/>
            <person name="Hou L."/>
            <person name="Andersen J.H."/>
            <person name="Hansen E.H."/>
            <person name="Altermark B."/>
            <person name="Li C."/>
            <person name="Kuhnert E."/>
            <person name="Cox R.J."/>
            <person name="Crous P.W."/>
            <person name="Spatafora J.W."/>
            <person name="Lail K."/>
            <person name="Amirebrahimi M."/>
            <person name="Lipzen A."/>
            <person name="Pangilinan J."/>
            <person name="Andreopoulos W."/>
            <person name="Hayes R.D."/>
            <person name="Ng V."/>
            <person name="Grigoriev I.V."/>
            <person name="Jackson S.A."/>
            <person name="Sutton T.D.S."/>
            <person name="Dobson A.D.W."/>
            <person name="Rama T."/>
        </authorList>
    </citation>
    <scope>NUCLEOTIDE SEQUENCE</scope>
    <source>
        <strain evidence="14">TRa3180A</strain>
    </source>
</reference>